<dbReference type="PRINTS" id="PR00032">
    <property type="entry name" value="HTHARAC"/>
</dbReference>
<dbReference type="Pfam" id="PF02311">
    <property type="entry name" value="AraC_binding"/>
    <property type="match status" value="1"/>
</dbReference>
<dbReference type="AlphaFoldDB" id="A0A2N0Z7V5"/>
<keyword evidence="2" id="KW-0238">DNA-binding</keyword>
<dbReference type="InterPro" id="IPR018060">
    <property type="entry name" value="HTH_AraC"/>
</dbReference>
<dbReference type="Pfam" id="PF12833">
    <property type="entry name" value="HTH_18"/>
    <property type="match status" value="1"/>
</dbReference>
<sequence>MQKKDYNIFAYRFSEQLTKEVAQIWSIGWEKQTSSLYNWKGKKRKEDSMFVFQYTVSGFGILELGGKEYKLNAGKAFLIDISEEYCYYLPKNSDHWEFIFITLYGDAVKKCWDFIYTHDKPVIHLHTEANPILHLLQIYQMASEKNIKNAYQASSLAYQFVMDLYQYIKNSSNKDLPESILNATLFAQHHYHEEIGPDEMAEASALSRFHFTRLFKKTTGITPIQYLTNLRILKGAELLYETKYSIEDIAKNIGYANANYFTKVFRRSTGITPGEFRKSNQIPSNDIFL</sequence>
<name>A0A2N0Z7V5_9BACI</name>
<evidence type="ECO:0000256" key="2">
    <source>
        <dbReference type="ARBA" id="ARBA00023125"/>
    </source>
</evidence>
<dbReference type="GO" id="GO:0003700">
    <property type="term" value="F:DNA-binding transcription factor activity"/>
    <property type="evidence" value="ECO:0007669"/>
    <property type="project" value="InterPro"/>
</dbReference>
<dbReference type="PROSITE" id="PS01124">
    <property type="entry name" value="HTH_ARAC_FAMILY_2"/>
    <property type="match status" value="1"/>
</dbReference>
<evidence type="ECO:0000313" key="6">
    <source>
        <dbReference type="Proteomes" id="UP000233375"/>
    </source>
</evidence>
<comment type="caution">
    <text evidence="5">The sequence shown here is derived from an EMBL/GenBank/DDBJ whole genome shotgun (WGS) entry which is preliminary data.</text>
</comment>
<dbReference type="SUPFAM" id="SSF46689">
    <property type="entry name" value="Homeodomain-like"/>
    <property type="match status" value="2"/>
</dbReference>
<keyword evidence="6" id="KW-1185">Reference proteome</keyword>
<dbReference type="EMBL" id="PISE01000003">
    <property type="protein sequence ID" value="PKG25595.1"/>
    <property type="molecule type" value="Genomic_DNA"/>
</dbReference>
<dbReference type="InterPro" id="IPR037923">
    <property type="entry name" value="HTH-like"/>
</dbReference>
<dbReference type="SMART" id="SM00342">
    <property type="entry name" value="HTH_ARAC"/>
    <property type="match status" value="1"/>
</dbReference>
<organism evidence="5 6">
    <name type="scientific">Niallia nealsonii</name>
    <dbReference type="NCBI Taxonomy" id="115979"/>
    <lineage>
        <taxon>Bacteria</taxon>
        <taxon>Bacillati</taxon>
        <taxon>Bacillota</taxon>
        <taxon>Bacilli</taxon>
        <taxon>Bacillales</taxon>
        <taxon>Bacillaceae</taxon>
        <taxon>Niallia</taxon>
    </lineage>
</organism>
<dbReference type="InterPro" id="IPR003313">
    <property type="entry name" value="AraC-bd"/>
</dbReference>
<protein>
    <submittedName>
        <fullName evidence="5">AraC family transcriptional regulator</fullName>
    </submittedName>
</protein>
<keyword evidence="1" id="KW-0805">Transcription regulation</keyword>
<evidence type="ECO:0000256" key="3">
    <source>
        <dbReference type="ARBA" id="ARBA00023163"/>
    </source>
</evidence>
<keyword evidence="3" id="KW-0804">Transcription</keyword>
<dbReference type="Gene3D" id="1.10.10.60">
    <property type="entry name" value="Homeodomain-like"/>
    <property type="match status" value="2"/>
</dbReference>
<dbReference type="SUPFAM" id="SSF51215">
    <property type="entry name" value="Regulatory protein AraC"/>
    <property type="match status" value="1"/>
</dbReference>
<accession>A0A2N0Z7V5</accession>
<dbReference type="InterPro" id="IPR009057">
    <property type="entry name" value="Homeodomain-like_sf"/>
</dbReference>
<dbReference type="PANTHER" id="PTHR43280:SF28">
    <property type="entry name" value="HTH-TYPE TRANSCRIPTIONAL ACTIVATOR RHAS"/>
    <property type="match status" value="1"/>
</dbReference>
<dbReference type="RefSeq" id="WP_101175319.1">
    <property type="nucleotide sequence ID" value="NZ_PISE01000003.1"/>
</dbReference>
<dbReference type="InterPro" id="IPR020449">
    <property type="entry name" value="Tscrpt_reg_AraC-type_HTH"/>
</dbReference>
<dbReference type="Proteomes" id="UP000233375">
    <property type="component" value="Unassembled WGS sequence"/>
</dbReference>
<evidence type="ECO:0000259" key="4">
    <source>
        <dbReference type="PROSITE" id="PS01124"/>
    </source>
</evidence>
<dbReference type="PANTHER" id="PTHR43280">
    <property type="entry name" value="ARAC-FAMILY TRANSCRIPTIONAL REGULATOR"/>
    <property type="match status" value="1"/>
</dbReference>
<dbReference type="GO" id="GO:0043565">
    <property type="term" value="F:sequence-specific DNA binding"/>
    <property type="evidence" value="ECO:0007669"/>
    <property type="project" value="InterPro"/>
</dbReference>
<evidence type="ECO:0000313" key="5">
    <source>
        <dbReference type="EMBL" id="PKG25595.1"/>
    </source>
</evidence>
<dbReference type="OrthoDB" id="2237754at2"/>
<evidence type="ECO:0000256" key="1">
    <source>
        <dbReference type="ARBA" id="ARBA00023015"/>
    </source>
</evidence>
<proteinExistence type="predicted"/>
<gene>
    <name evidence="5" type="ORF">CWS01_01765</name>
</gene>
<reference evidence="5 6" key="1">
    <citation type="journal article" date="2003" name="Int. J. Syst. Evol. Microbiol.">
        <title>Bacillus nealsonii sp. nov., isolated from a spacecraft-assembly facility, whose spores are gamma-radiation resistant.</title>
        <authorList>
            <person name="Venkateswaran K."/>
            <person name="Kempf M."/>
            <person name="Chen F."/>
            <person name="Satomi M."/>
            <person name="Nicholson W."/>
            <person name="Kern R."/>
        </authorList>
    </citation>
    <scope>NUCLEOTIDE SEQUENCE [LARGE SCALE GENOMIC DNA]</scope>
    <source>
        <strain evidence="5 6">FO-92</strain>
    </source>
</reference>
<feature type="domain" description="HTH araC/xylS-type" evidence="4">
    <location>
        <begin position="181"/>
        <end position="279"/>
    </location>
</feature>